<dbReference type="AlphaFoldDB" id="A0AAN6M8L6"/>
<reference evidence="2" key="2">
    <citation type="submission" date="2023-05" db="EMBL/GenBank/DDBJ databases">
        <authorList>
            <consortium name="Lawrence Berkeley National Laboratory"/>
            <person name="Steindorff A."/>
            <person name="Hensen N."/>
            <person name="Bonometti L."/>
            <person name="Westerberg I."/>
            <person name="Brannstrom I.O."/>
            <person name="Guillou S."/>
            <person name="Cros-Aarteil S."/>
            <person name="Calhoun S."/>
            <person name="Haridas S."/>
            <person name="Kuo A."/>
            <person name="Mondo S."/>
            <person name="Pangilinan J."/>
            <person name="Riley R."/>
            <person name="Labutti K."/>
            <person name="Andreopoulos B."/>
            <person name="Lipzen A."/>
            <person name="Chen C."/>
            <person name="Yanf M."/>
            <person name="Daum C."/>
            <person name="Ng V."/>
            <person name="Clum A."/>
            <person name="Ohm R."/>
            <person name="Martin F."/>
            <person name="Silar P."/>
            <person name="Natvig D."/>
            <person name="Lalanne C."/>
            <person name="Gautier V."/>
            <person name="Ament-Velasquez S.L."/>
            <person name="Kruys A."/>
            <person name="Hutchinson M.I."/>
            <person name="Powell A.J."/>
            <person name="Barry K."/>
            <person name="Miller A.N."/>
            <person name="Grigoriev I.V."/>
            <person name="Debuchy R."/>
            <person name="Gladieux P."/>
            <person name="Thoren M.H."/>
            <person name="Johannesson H."/>
        </authorList>
    </citation>
    <scope>NUCLEOTIDE SEQUENCE</scope>
    <source>
        <strain evidence="2">CBS 103.79</strain>
    </source>
</reference>
<dbReference type="EMBL" id="MU856425">
    <property type="protein sequence ID" value="KAK3896737.1"/>
    <property type="molecule type" value="Genomic_DNA"/>
</dbReference>
<proteinExistence type="predicted"/>
<dbReference type="Proteomes" id="UP001303889">
    <property type="component" value="Unassembled WGS sequence"/>
</dbReference>
<feature type="region of interest" description="Disordered" evidence="1">
    <location>
        <begin position="1"/>
        <end position="41"/>
    </location>
</feature>
<name>A0AAN6M8L6_9PEZI</name>
<protein>
    <submittedName>
        <fullName evidence="2">Uncharacterized protein</fullName>
    </submittedName>
</protein>
<feature type="compositionally biased region" description="Polar residues" evidence="1">
    <location>
        <begin position="29"/>
        <end position="41"/>
    </location>
</feature>
<keyword evidence="3" id="KW-1185">Reference proteome</keyword>
<sequence>MDVDPSQWYTYNGDGLDYRTPDPPVFDSRGTSPAPASQPQRGTQALPLLQLADWDPNLPYDESPPTCIHYSIEWKLLLKKGRLAKLTNDTEQDLVLAPGAFWDQTLKSKLQQLVTKKTPRNKSYEPDETNIVVSVTDRSQRDLTKRFDELEIDWEVVEDQLMSWSHLFRDGKRLRIDISFIYKEATQLVAPRTQQTTRRGGVTALQLAERAELLEEQEAAGQTTVWKEVYSLMRCTGPPCQGTYCWRDPDNRRHYKLDTSVLTKLVDYAEEGNTLRTHGDVPSWIRELIYVKDQQDSERRKRKRQASISESLPPIHINISTPGTQVASAQSATQLDIPQPVDQSLRRYCEWLCARATDPAWKSGYRDACRIALEEGLDLERLFSAQDIEAKSLADKGVKRGIAIQFVSKVKTWLDEVEALIPEAWGGYGHW</sequence>
<gene>
    <name evidence="2" type="ORF">C8A05DRAFT_20347</name>
</gene>
<evidence type="ECO:0000256" key="1">
    <source>
        <dbReference type="SAM" id="MobiDB-lite"/>
    </source>
</evidence>
<comment type="caution">
    <text evidence="2">The sequence shown here is derived from an EMBL/GenBank/DDBJ whole genome shotgun (WGS) entry which is preliminary data.</text>
</comment>
<organism evidence="2 3">
    <name type="scientific">Staphylotrichum tortipilum</name>
    <dbReference type="NCBI Taxonomy" id="2831512"/>
    <lineage>
        <taxon>Eukaryota</taxon>
        <taxon>Fungi</taxon>
        <taxon>Dikarya</taxon>
        <taxon>Ascomycota</taxon>
        <taxon>Pezizomycotina</taxon>
        <taxon>Sordariomycetes</taxon>
        <taxon>Sordariomycetidae</taxon>
        <taxon>Sordariales</taxon>
        <taxon>Chaetomiaceae</taxon>
        <taxon>Staphylotrichum</taxon>
    </lineage>
</organism>
<reference evidence="2" key="1">
    <citation type="journal article" date="2023" name="Mol. Phylogenet. Evol.">
        <title>Genome-scale phylogeny and comparative genomics of the fungal order Sordariales.</title>
        <authorList>
            <person name="Hensen N."/>
            <person name="Bonometti L."/>
            <person name="Westerberg I."/>
            <person name="Brannstrom I.O."/>
            <person name="Guillou S."/>
            <person name="Cros-Aarteil S."/>
            <person name="Calhoun S."/>
            <person name="Haridas S."/>
            <person name="Kuo A."/>
            <person name="Mondo S."/>
            <person name="Pangilinan J."/>
            <person name="Riley R."/>
            <person name="LaButti K."/>
            <person name="Andreopoulos B."/>
            <person name="Lipzen A."/>
            <person name="Chen C."/>
            <person name="Yan M."/>
            <person name="Daum C."/>
            <person name="Ng V."/>
            <person name="Clum A."/>
            <person name="Steindorff A."/>
            <person name="Ohm R.A."/>
            <person name="Martin F."/>
            <person name="Silar P."/>
            <person name="Natvig D.O."/>
            <person name="Lalanne C."/>
            <person name="Gautier V."/>
            <person name="Ament-Velasquez S.L."/>
            <person name="Kruys A."/>
            <person name="Hutchinson M.I."/>
            <person name="Powell A.J."/>
            <person name="Barry K."/>
            <person name="Miller A.N."/>
            <person name="Grigoriev I.V."/>
            <person name="Debuchy R."/>
            <person name="Gladieux P."/>
            <person name="Hiltunen Thoren M."/>
            <person name="Johannesson H."/>
        </authorList>
    </citation>
    <scope>NUCLEOTIDE SEQUENCE</scope>
    <source>
        <strain evidence="2">CBS 103.79</strain>
    </source>
</reference>
<accession>A0AAN6M8L6</accession>
<evidence type="ECO:0000313" key="3">
    <source>
        <dbReference type="Proteomes" id="UP001303889"/>
    </source>
</evidence>
<evidence type="ECO:0000313" key="2">
    <source>
        <dbReference type="EMBL" id="KAK3896737.1"/>
    </source>
</evidence>